<dbReference type="Gene3D" id="2.60.40.1120">
    <property type="entry name" value="Carboxypeptidase-like, regulatory domain"/>
    <property type="match status" value="2"/>
</dbReference>
<dbReference type="OrthoDB" id="9780183at2"/>
<accession>A0A2H3NYR9</accession>
<reference evidence="2 3" key="1">
    <citation type="submission" date="2017-10" db="EMBL/GenBank/DDBJ databases">
        <title>Draft genome of Longimonas halophila.</title>
        <authorList>
            <person name="Goh K.M."/>
            <person name="Shamsir M.S."/>
            <person name="Lim S.W."/>
        </authorList>
    </citation>
    <scope>NUCLEOTIDE SEQUENCE [LARGE SCALE GENOMIC DNA]</scope>
    <source>
        <strain evidence="2 3">KCTC 42399</strain>
    </source>
</reference>
<dbReference type="GO" id="GO:0030246">
    <property type="term" value="F:carbohydrate binding"/>
    <property type="evidence" value="ECO:0007669"/>
    <property type="project" value="InterPro"/>
</dbReference>
<proteinExistence type="predicted"/>
<evidence type="ECO:0008006" key="4">
    <source>
        <dbReference type="Google" id="ProtNLM"/>
    </source>
</evidence>
<evidence type="ECO:0000313" key="3">
    <source>
        <dbReference type="Proteomes" id="UP000221024"/>
    </source>
</evidence>
<dbReference type="InterPro" id="IPR013784">
    <property type="entry name" value="Carb-bd-like_fold"/>
</dbReference>
<dbReference type="EMBL" id="PDEP01000004">
    <property type="protein sequence ID" value="PEN07947.1"/>
    <property type="molecule type" value="Genomic_DNA"/>
</dbReference>
<sequence length="387" mass="41722">MKSYRWYPTVLLLLIIPMVLWTGCDSTDAMDDGFAVEGQVLNATERPVRGATVSLSGGSQTVTTNDEGRFTLTGVSEGEYTLTYEADGYQDATASARVASEDLVLDPVRMQGPATITGSVVDSQTGEGTPDATVIFVRQENTNATQRAAAEVGDDEIADLVVETDEDGAYTIQNAPTGQFRLVIRRDGYAEDRVENVVVEEGENEIDPRPISEELAEGELRIVLSWGESPSDLDSHLTGPLADEGRFHVYFANRTPTSANANLDRDDTTSYGPETITVTALRDGLYRYSVHNFSNQSDDGAVGIYESPAEVRFYNEDGLVDVYSPLEAESGDGNTWLVFEFTVDSGNVTLDDGNGATLGYDQASSSGDTSTFARTDAGKPPVSSDLF</sequence>
<evidence type="ECO:0000313" key="2">
    <source>
        <dbReference type="EMBL" id="PEN07947.1"/>
    </source>
</evidence>
<feature type="compositionally biased region" description="Polar residues" evidence="1">
    <location>
        <begin position="362"/>
        <end position="373"/>
    </location>
</feature>
<comment type="caution">
    <text evidence="2">The sequence shown here is derived from an EMBL/GenBank/DDBJ whole genome shotgun (WGS) entry which is preliminary data.</text>
</comment>
<gene>
    <name evidence="2" type="ORF">CRI93_05745</name>
</gene>
<protein>
    <recommendedName>
        <fullName evidence="4">Carboxypeptidase regulatory-like domain-containing protein</fullName>
    </recommendedName>
</protein>
<dbReference type="AlphaFoldDB" id="A0A2H3NYR9"/>
<keyword evidence="3" id="KW-1185">Reference proteome</keyword>
<dbReference type="PROSITE" id="PS51257">
    <property type="entry name" value="PROKAR_LIPOPROTEIN"/>
    <property type="match status" value="1"/>
</dbReference>
<dbReference type="Pfam" id="PF13620">
    <property type="entry name" value="CarboxypepD_reg"/>
    <property type="match status" value="2"/>
</dbReference>
<dbReference type="Proteomes" id="UP000221024">
    <property type="component" value="Unassembled WGS sequence"/>
</dbReference>
<organism evidence="2 3">
    <name type="scientific">Longimonas halophila</name>
    <dbReference type="NCBI Taxonomy" id="1469170"/>
    <lineage>
        <taxon>Bacteria</taxon>
        <taxon>Pseudomonadati</taxon>
        <taxon>Rhodothermota</taxon>
        <taxon>Rhodothermia</taxon>
        <taxon>Rhodothermales</taxon>
        <taxon>Salisaetaceae</taxon>
        <taxon>Longimonas</taxon>
    </lineage>
</organism>
<dbReference type="SUPFAM" id="SSF49452">
    <property type="entry name" value="Starch-binding domain-like"/>
    <property type="match status" value="2"/>
</dbReference>
<dbReference type="RefSeq" id="WP_098061670.1">
    <property type="nucleotide sequence ID" value="NZ_PDEP01000004.1"/>
</dbReference>
<feature type="region of interest" description="Disordered" evidence="1">
    <location>
        <begin position="361"/>
        <end position="387"/>
    </location>
</feature>
<evidence type="ECO:0000256" key="1">
    <source>
        <dbReference type="SAM" id="MobiDB-lite"/>
    </source>
</evidence>
<name>A0A2H3NYR9_9BACT</name>